<evidence type="ECO:0000313" key="2">
    <source>
        <dbReference type="Proteomes" id="UP000076882"/>
    </source>
</evidence>
<sequence>MVVHINKNDHSKTRLTNEHLLLLKMIYQLGFVNRHQLHLLWSIVKKQPKEFSHNGLDRWSKTGGLLFQKKYQSQRQMENNNKLPRSVFVCTPAAIELLIASKYISIDDQPTMHAVNLHNELTLQSFIGGLWCAAFIGPYMTDQQITWLYNQPLLSPFSCRRHRHQPSTVQSAPKYQSSFDPAKYNFSSFITQQGVNGKLATQLPFIADLMCSWQQRKNSGNLITNECYIEFDNRSEHAPTTLQKLYNYIMYAIQHPQKDITLHIVCRDRSIFSNLYELVPNMNPFIHLQYILGIMEHYQYFDKEMNEDVFLLAYYERAKNLRIYVSGIEDCYLDIRNHLIMADVHAKTTASAMKWLKDANGTLIDKAQDNETRLYNNDGVIQLNSGYNTLIVGEYNSIDTIESLKFMCEDAAKQKCFWPCVFYQTGIGNKPTIPALLRLFKAHGGIYRPTQPLMVISKLNGVVEYQTAEKKPQPLLL</sequence>
<organism evidence="1 2">
    <name type="scientific">Lactiplantibacillus plantarum</name>
    <name type="common">Lactobacillus plantarum</name>
    <dbReference type="NCBI Taxonomy" id="1590"/>
    <lineage>
        <taxon>Bacteria</taxon>
        <taxon>Bacillati</taxon>
        <taxon>Bacillota</taxon>
        <taxon>Bacilli</taxon>
        <taxon>Lactobacillales</taxon>
        <taxon>Lactobacillaceae</taxon>
        <taxon>Lactiplantibacillus</taxon>
    </lineage>
</organism>
<name>A0A165RWE2_LACPN</name>
<comment type="caution">
    <text evidence="1">The sequence shown here is derived from an EMBL/GenBank/DDBJ whole genome shotgun (WGS) entry which is preliminary data.</text>
</comment>
<dbReference type="PATRIC" id="fig|1590.201.peg.1031"/>
<dbReference type="AlphaFoldDB" id="A0A165RWE2"/>
<reference evidence="1 2" key="1">
    <citation type="submission" date="2016-03" db="EMBL/GenBank/DDBJ databases">
        <title>Comparative genomics of 54 Lactobacillus plantarum strains reveals genomic uncoupling from niche constraints.</title>
        <authorList>
            <person name="Martino M.E."/>
        </authorList>
    </citation>
    <scope>NUCLEOTIDE SEQUENCE [LARGE SCALE GENOMIC DNA]</scope>
    <source>
        <strain evidence="1 2">19.1</strain>
    </source>
</reference>
<evidence type="ECO:0000313" key="1">
    <source>
        <dbReference type="EMBL" id="KZU95971.1"/>
    </source>
</evidence>
<dbReference type="EMBL" id="LUXM01000024">
    <property type="protein sequence ID" value="KZU95971.1"/>
    <property type="molecule type" value="Genomic_DNA"/>
</dbReference>
<accession>A0A165RWE2</accession>
<protein>
    <submittedName>
        <fullName evidence="1">Uncharacterized protein</fullName>
    </submittedName>
</protein>
<proteinExistence type="predicted"/>
<gene>
    <name evidence="1" type="ORF">Lp19_1250</name>
</gene>
<dbReference type="Proteomes" id="UP000076882">
    <property type="component" value="Unassembled WGS sequence"/>
</dbReference>